<sequence>MSNYSIGEGRELGALSSIVCSLHNTSQYDSILATEQRDTETNTSQTSSDADIFIIKEIEQGGQITEFITQQSSSSIRLCTGLKRAAENLDRNHFDVDLEKEGLAIVFAVIALQNNSFVGEEYVVNDSQLFYASHTDLFQKFRRRAFASQVRGNF</sequence>
<keyword evidence="2" id="KW-1185">Reference proteome</keyword>
<dbReference type="HOGENOM" id="CLU_1706016_0_0_1"/>
<accession>E9G7J9</accession>
<dbReference type="AlphaFoldDB" id="E9G7J9"/>
<organism evidence="1 2">
    <name type="scientific">Daphnia pulex</name>
    <name type="common">Water flea</name>
    <dbReference type="NCBI Taxonomy" id="6669"/>
    <lineage>
        <taxon>Eukaryota</taxon>
        <taxon>Metazoa</taxon>
        <taxon>Ecdysozoa</taxon>
        <taxon>Arthropoda</taxon>
        <taxon>Crustacea</taxon>
        <taxon>Branchiopoda</taxon>
        <taxon>Diplostraca</taxon>
        <taxon>Cladocera</taxon>
        <taxon>Anomopoda</taxon>
        <taxon>Daphniidae</taxon>
        <taxon>Daphnia</taxon>
    </lineage>
</organism>
<reference evidence="1 2" key="1">
    <citation type="journal article" date="2011" name="Science">
        <title>The ecoresponsive genome of Daphnia pulex.</title>
        <authorList>
            <person name="Colbourne J.K."/>
            <person name="Pfrender M.E."/>
            <person name="Gilbert D."/>
            <person name="Thomas W.K."/>
            <person name="Tucker A."/>
            <person name="Oakley T.H."/>
            <person name="Tokishita S."/>
            <person name="Aerts A."/>
            <person name="Arnold G.J."/>
            <person name="Basu M.K."/>
            <person name="Bauer D.J."/>
            <person name="Caceres C.E."/>
            <person name="Carmel L."/>
            <person name="Casola C."/>
            <person name="Choi J.H."/>
            <person name="Detter J.C."/>
            <person name="Dong Q."/>
            <person name="Dusheyko S."/>
            <person name="Eads B.D."/>
            <person name="Frohlich T."/>
            <person name="Geiler-Samerotte K.A."/>
            <person name="Gerlach D."/>
            <person name="Hatcher P."/>
            <person name="Jogdeo S."/>
            <person name="Krijgsveld J."/>
            <person name="Kriventseva E.V."/>
            <person name="Kultz D."/>
            <person name="Laforsch C."/>
            <person name="Lindquist E."/>
            <person name="Lopez J."/>
            <person name="Manak J.R."/>
            <person name="Muller J."/>
            <person name="Pangilinan J."/>
            <person name="Patwardhan R.P."/>
            <person name="Pitluck S."/>
            <person name="Pritham E.J."/>
            <person name="Rechtsteiner A."/>
            <person name="Rho M."/>
            <person name="Rogozin I.B."/>
            <person name="Sakarya O."/>
            <person name="Salamov A."/>
            <person name="Schaack S."/>
            <person name="Shapiro H."/>
            <person name="Shiga Y."/>
            <person name="Skalitzky C."/>
            <person name="Smith Z."/>
            <person name="Souvorov A."/>
            <person name="Sung W."/>
            <person name="Tang Z."/>
            <person name="Tsuchiya D."/>
            <person name="Tu H."/>
            <person name="Vos H."/>
            <person name="Wang M."/>
            <person name="Wolf Y.I."/>
            <person name="Yamagata H."/>
            <person name="Yamada T."/>
            <person name="Ye Y."/>
            <person name="Shaw J.R."/>
            <person name="Andrews J."/>
            <person name="Crease T.J."/>
            <person name="Tang H."/>
            <person name="Lucas S.M."/>
            <person name="Robertson H.M."/>
            <person name="Bork P."/>
            <person name="Koonin E.V."/>
            <person name="Zdobnov E.M."/>
            <person name="Grigoriev I.V."/>
            <person name="Lynch M."/>
            <person name="Boore J.L."/>
        </authorList>
    </citation>
    <scope>NUCLEOTIDE SEQUENCE [LARGE SCALE GENOMIC DNA]</scope>
</reference>
<dbReference type="EMBL" id="GL732534">
    <property type="protein sequence ID" value="EFX84631.1"/>
    <property type="molecule type" value="Genomic_DNA"/>
</dbReference>
<evidence type="ECO:0000313" key="1">
    <source>
        <dbReference type="EMBL" id="EFX84631.1"/>
    </source>
</evidence>
<proteinExistence type="predicted"/>
<name>E9G7J9_DAPPU</name>
<gene>
    <name evidence="1" type="ORF">DAPPUDRAFT_238840</name>
</gene>
<protein>
    <submittedName>
        <fullName evidence="1">Uncharacterized protein</fullName>
    </submittedName>
</protein>
<dbReference type="KEGG" id="dpx:DAPPUDRAFT_238840"/>
<dbReference type="InParanoid" id="E9G7J9"/>
<evidence type="ECO:0000313" key="2">
    <source>
        <dbReference type="Proteomes" id="UP000000305"/>
    </source>
</evidence>
<dbReference type="Proteomes" id="UP000000305">
    <property type="component" value="Unassembled WGS sequence"/>
</dbReference>